<dbReference type="InterPro" id="IPR035068">
    <property type="entry name" value="TldD/PmbA_N"/>
</dbReference>
<feature type="domain" description="Metalloprotease TldD/E N-terminal" evidence="2">
    <location>
        <begin position="33"/>
        <end position="97"/>
    </location>
</feature>
<dbReference type="NCBIfam" id="NF008268">
    <property type="entry name" value="PRK11040.1"/>
    <property type="match status" value="1"/>
</dbReference>
<dbReference type="Pfam" id="PF19289">
    <property type="entry name" value="PmbA_TldD_3rd"/>
    <property type="match status" value="1"/>
</dbReference>
<reference evidence="5 6" key="1">
    <citation type="submission" date="2016-10" db="EMBL/GenBank/DDBJ databases">
        <authorList>
            <person name="de Groot N.N."/>
        </authorList>
    </citation>
    <scope>NUCLEOTIDE SEQUENCE [LARGE SCALE GENOMIC DNA]</scope>
    <source>
        <strain evidence="5 6">DSM 4180</strain>
    </source>
</reference>
<evidence type="ECO:0000259" key="3">
    <source>
        <dbReference type="Pfam" id="PF19289"/>
    </source>
</evidence>
<dbReference type="Gene3D" id="3.30.2290.10">
    <property type="entry name" value="PmbA/TldD superfamily"/>
    <property type="match status" value="1"/>
</dbReference>
<name>A0A1I4S2J4_ECTMO</name>
<protein>
    <recommendedName>
        <fullName evidence="7">PmbA protein</fullName>
    </recommendedName>
</protein>
<accession>A0A1I4S2J4</accession>
<sequence>MSQAQSPELDPKALEAVVAQVLEEARRAGATAAEAAASRDSGLSVNVRLGEVETLEYHRDQGVAVTVYMGQCKGAASTSDLRPESLREAARAASRIARFTTEDPCAGLADAHLMARDWPDLDLDHPWGVSADEAIERARICEAAARERDARIVNSEGASLDSFRGASVYGNTHGFLGGYVTTRHGLSCSVLASEGAGGMQRDHWYTVARHAGDLEDAAAVGVRAADRALRRLGGRRLSTRRCPVVYAPDVARSVIGHFLGAIRGGALYRKASFLLDHLGRPVFPEFVHIHEQPHLPRALGSAPFDHEGVATRPRDLVTEGHLSGYLLDSYSARRLGMETTGNAGGVHNVTIDAGEQDLEGLLREMGTGLLVTELIGHGVNTVTGDYSRGAAGFWVEGGEIRHPVEEITVAGNLRDMFMNLRAVGRDVDRRGNIRTGSLLIDGLTVAGE</sequence>
<keyword evidence="6" id="KW-1185">Reference proteome</keyword>
<dbReference type="STRING" id="195064.SAMN05421721_11222"/>
<dbReference type="InterPro" id="IPR002510">
    <property type="entry name" value="Metalloprtase-TldD/E_N"/>
</dbReference>
<dbReference type="Pfam" id="PF19290">
    <property type="entry name" value="PmbA_TldD_2nd"/>
    <property type="match status" value="1"/>
</dbReference>
<gene>
    <name evidence="5" type="ORF">SAMN05421721_11222</name>
</gene>
<dbReference type="Proteomes" id="UP000199556">
    <property type="component" value="Unassembled WGS sequence"/>
</dbReference>
<dbReference type="GO" id="GO:0006508">
    <property type="term" value="P:proteolysis"/>
    <property type="evidence" value="ECO:0007669"/>
    <property type="project" value="InterPro"/>
</dbReference>
<evidence type="ECO:0000256" key="1">
    <source>
        <dbReference type="ARBA" id="ARBA00005836"/>
    </source>
</evidence>
<dbReference type="GO" id="GO:0005829">
    <property type="term" value="C:cytosol"/>
    <property type="evidence" value="ECO:0007669"/>
    <property type="project" value="TreeGrafter"/>
</dbReference>
<dbReference type="Pfam" id="PF01523">
    <property type="entry name" value="PmbA_TldD_1st"/>
    <property type="match status" value="1"/>
</dbReference>
<proteinExistence type="inferred from homology"/>
<evidence type="ECO:0000313" key="6">
    <source>
        <dbReference type="Proteomes" id="UP000199556"/>
    </source>
</evidence>
<evidence type="ECO:0000259" key="2">
    <source>
        <dbReference type="Pfam" id="PF01523"/>
    </source>
</evidence>
<comment type="similarity">
    <text evidence="1">Belongs to the peptidase U62 family.</text>
</comment>
<dbReference type="InterPro" id="IPR047657">
    <property type="entry name" value="PmbA"/>
</dbReference>
<evidence type="ECO:0008006" key="7">
    <source>
        <dbReference type="Google" id="ProtNLM"/>
    </source>
</evidence>
<feature type="domain" description="Metalloprotease TldD/E central" evidence="4">
    <location>
        <begin position="124"/>
        <end position="232"/>
    </location>
</feature>
<dbReference type="PANTHER" id="PTHR43421">
    <property type="entry name" value="METALLOPROTEASE PMBA"/>
    <property type="match status" value="1"/>
</dbReference>
<dbReference type="EMBL" id="FOUO01000012">
    <property type="protein sequence ID" value="SFM58705.1"/>
    <property type="molecule type" value="Genomic_DNA"/>
</dbReference>
<evidence type="ECO:0000313" key="5">
    <source>
        <dbReference type="EMBL" id="SFM58705.1"/>
    </source>
</evidence>
<dbReference type="AlphaFoldDB" id="A0A1I4S2J4"/>
<dbReference type="PANTHER" id="PTHR43421:SF1">
    <property type="entry name" value="METALLOPROTEASE PMBA"/>
    <property type="match status" value="1"/>
</dbReference>
<dbReference type="RefSeq" id="WP_177217643.1">
    <property type="nucleotide sequence ID" value="NZ_FOUO01000012.1"/>
</dbReference>
<dbReference type="InterPro" id="IPR036059">
    <property type="entry name" value="TldD/PmbA_sf"/>
</dbReference>
<evidence type="ECO:0000259" key="4">
    <source>
        <dbReference type="Pfam" id="PF19290"/>
    </source>
</evidence>
<organism evidence="5 6">
    <name type="scientific">Ectothiorhodospira mobilis</name>
    <dbReference type="NCBI Taxonomy" id="195064"/>
    <lineage>
        <taxon>Bacteria</taxon>
        <taxon>Pseudomonadati</taxon>
        <taxon>Pseudomonadota</taxon>
        <taxon>Gammaproteobacteria</taxon>
        <taxon>Chromatiales</taxon>
        <taxon>Ectothiorhodospiraceae</taxon>
        <taxon>Ectothiorhodospira</taxon>
    </lineage>
</organism>
<dbReference type="InterPro" id="IPR045570">
    <property type="entry name" value="Metalloprtase-TldD/E_cen_dom"/>
</dbReference>
<dbReference type="SUPFAM" id="SSF111283">
    <property type="entry name" value="Putative modulator of DNA gyrase, PmbA/TldD"/>
    <property type="match status" value="1"/>
</dbReference>
<feature type="domain" description="Metalloprotease TldD/E C-terminal" evidence="3">
    <location>
        <begin position="239"/>
        <end position="447"/>
    </location>
</feature>
<dbReference type="GO" id="GO:0008237">
    <property type="term" value="F:metallopeptidase activity"/>
    <property type="evidence" value="ECO:0007669"/>
    <property type="project" value="InterPro"/>
</dbReference>
<dbReference type="InterPro" id="IPR045569">
    <property type="entry name" value="Metalloprtase-TldD/E_C"/>
</dbReference>